<keyword evidence="3" id="KW-0677">Repeat</keyword>
<accession>A0ABD1C0C1</accession>
<dbReference type="SUPFAM" id="SSF51101">
    <property type="entry name" value="Mannose-binding lectins"/>
    <property type="match status" value="2"/>
</dbReference>
<dbReference type="Gene3D" id="2.100.10.30">
    <property type="entry name" value="Jacalin-like lectin domain"/>
    <property type="match status" value="2"/>
</dbReference>
<dbReference type="Pfam" id="PF01419">
    <property type="entry name" value="Jacalin"/>
    <property type="match status" value="2"/>
</dbReference>
<evidence type="ECO:0000256" key="2">
    <source>
        <dbReference type="ARBA" id="ARBA00022734"/>
    </source>
</evidence>
<keyword evidence="2" id="KW-0430">Lectin</keyword>
<dbReference type="AlphaFoldDB" id="A0ABD1C0C1"/>
<feature type="domain" description="Jacalin-type lectin" evidence="4">
    <location>
        <begin position="167"/>
        <end position="309"/>
    </location>
</feature>
<dbReference type="PROSITE" id="PS51752">
    <property type="entry name" value="JACALIN_LECTIN"/>
    <property type="match status" value="2"/>
</dbReference>
<sequence>MSEKLQGEGDGRYGMVWDTGDQNGDLTSVHSRSSEWGDICYLAFGFGNKLTRLEIPHPKPFLGFSFFGDTSVVSLPRSSDEEEFRIYPPEEHLVSMEGYGDGRSVQGLRFITNKKNSQLMGRALGSYFLLKVPLGKKIIGFHGYASTGALYSIGAYCVPIHPKSLRTRRLQAPCVEGGGSSWDDGGDYDGVSKIYIGTGDHGIKYIKFDYVKSGYIEHGLVHGVEDKALTSTFEINYPEEYLTFVNGYYNSSNFVQWLQFDTNNRTFTSGLLRYKTGTEFSLQLQGNKIVGFYGFSHENLISLGGYFAPSSSPGDNDGGEDR</sequence>
<evidence type="ECO:0000313" key="5">
    <source>
        <dbReference type="EMBL" id="KAL1222922.1"/>
    </source>
</evidence>
<dbReference type="PANTHER" id="PTHR47293">
    <property type="entry name" value="JACALIN-RELATED LECTIN 3"/>
    <property type="match status" value="1"/>
</dbReference>
<dbReference type="FunFam" id="2.100.10.30:FF:000001">
    <property type="entry name" value="Jacalin-related lectin 33"/>
    <property type="match status" value="1"/>
</dbReference>
<dbReference type="PANTHER" id="PTHR47293:SF66">
    <property type="entry name" value="JACALIN-RELATED LECTIN 11-RELATED"/>
    <property type="match status" value="1"/>
</dbReference>
<name>A0ABD1C0C1_CARAN</name>
<keyword evidence="6" id="KW-1185">Reference proteome</keyword>
<organism evidence="5 6">
    <name type="scientific">Cardamine amara subsp. amara</name>
    <dbReference type="NCBI Taxonomy" id="228776"/>
    <lineage>
        <taxon>Eukaryota</taxon>
        <taxon>Viridiplantae</taxon>
        <taxon>Streptophyta</taxon>
        <taxon>Embryophyta</taxon>
        <taxon>Tracheophyta</taxon>
        <taxon>Spermatophyta</taxon>
        <taxon>Magnoliopsida</taxon>
        <taxon>eudicotyledons</taxon>
        <taxon>Gunneridae</taxon>
        <taxon>Pentapetalae</taxon>
        <taxon>rosids</taxon>
        <taxon>malvids</taxon>
        <taxon>Brassicales</taxon>
        <taxon>Brassicaceae</taxon>
        <taxon>Cardamineae</taxon>
        <taxon>Cardamine</taxon>
    </lineage>
</organism>
<evidence type="ECO:0000256" key="1">
    <source>
        <dbReference type="ARBA" id="ARBA00006568"/>
    </source>
</evidence>
<dbReference type="Proteomes" id="UP001558713">
    <property type="component" value="Unassembled WGS sequence"/>
</dbReference>
<evidence type="ECO:0000259" key="4">
    <source>
        <dbReference type="PROSITE" id="PS51752"/>
    </source>
</evidence>
<dbReference type="EMBL" id="JBANAX010000089">
    <property type="protein sequence ID" value="KAL1222922.1"/>
    <property type="molecule type" value="Genomic_DNA"/>
</dbReference>
<dbReference type="GO" id="GO:0030246">
    <property type="term" value="F:carbohydrate binding"/>
    <property type="evidence" value="ECO:0007669"/>
    <property type="project" value="UniProtKB-KW"/>
</dbReference>
<comment type="similarity">
    <text evidence="1">Belongs to the jacalin lectin family.</text>
</comment>
<dbReference type="SMART" id="SM00915">
    <property type="entry name" value="Jacalin"/>
    <property type="match status" value="2"/>
</dbReference>
<protein>
    <submittedName>
        <fullName evidence="5">Jacalin-related lectin 18</fullName>
    </submittedName>
</protein>
<dbReference type="InterPro" id="IPR036404">
    <property type="entry name" value="Jacalin-like_lectin_dom_sf"/>
</dbReference>
<reference evidence="5 6" key="1">
    <citation type="submission" date="2024-04" db="EMBL/GenBank/DDBJ databases">
        <title>Genome assembly C_amara_ONT_v2.</title>
        <authorList>
            <person name="Yant L."/>
            <person name="Moore C."/>
            <person name="Slenker M."/>
        </authorList>
    </citation>
    <scope>NUCLEOTIDE SEQUENCE [LARGE SCALE GENOMIC DNA]</scope>
    <source>
        <tissue evidence="5">Leaf</tissue>
    </source>
</reference>
<evidence type="ECO:0000313" key="6">
    <source>
        <dbReference type="Proteomes" id="UP001558713"/>
    </source>
</evidence>
<comment type="caution">
    <text evidence="5">The sequence shown here is derived from an EMBL/GenBank/DDBJ whole genome shotgun (WGS) entry which is preliminary data.</text>
</comment>
<evidence type="ECO:0000256" key="3">
    <source>
        <dbReference type="ARBA" id="ARBA00022737"/>
    </source>
</evidence>
<dbReference type="InterPro" id="IPR033734">
    <property type="entry name" value="Jacalin-like_lectin_dom_plant"/>
</dbReference>
<proteinExistence type="inferred from homology"/>
<dbReference type="CDD" id="cd09612">
    <property type="entry name" value="Jacalin"/>
    <property type="match status" value="1"/>
</dbReference>
<gene>
    <name evidence="5" type="ORF">V5N11_013393</name>
</gene>
<dbReference type="InterPro" id="IPR001229">
    <property type="entry name" value="Jacalin-like_lectin_dom"/>
</dbReference>
<feature type="domain" description="Jacalin-type lectin" evidence="4">
    <location>
        <begin position="2"/>
        <end position="159"/>
    </location>
</feature>